<reference evidence="12" key="2">
    <citation type="journal article" date="2017" name="J. Anim. Genet.">
        <title>Multiple reference genome sequences of hot pepper reveal the massive evolution of plant disease resistance genes by retroduplication.</title>
        <authorList>
            <person name="Kim S."/>
            <person name="Park J."/>
            <person name="Yeom S.-I."/>
            <person name="Kim Y.-M."/>
            <person name="Seo E."/>
            <person name="Kim K.-T."/>
            <person name="Kim M.-S."/>
            <person name="Lee J.M."/>
            <person name="Cheong K."/>
            <person name="Shin H.-S."/>
            <person name="Kim S.-B."/>
            <person name="Han K."/>
            <person name="Lee J."/>
            <person name="Park M."/>
            <person name="Lee H.-A."/>
            <person name="Lee H.-Y."/>
            <person name="Lee Y."/>
            <person name="Oh S."/>
            <person name="Lee J.H."/>
            <person name="Choi E."/>
            <person name="Choi E."/>
            <person name="Lee S.E."/>
            <person name="Jeon J."/>
            <person name="Kim H."/>
            <person name="Choi G."/>
            <person name="Song H."/>
            <person name="Lee J."/>
            <person name="Lee S.-C."/>
            <person name="Kwon J.-K."/>
            <person name="Lee H.-Y."/>
            <person name="Koo N."/>
            <person name="Hong Y."/>
            <person name="Kim R.W."/>
            <person name="Kang W.-H."/>
            <person name="Huh J.H."/>
            <person name="Kang B.-C."/>
            <person name="Yang T.-J."/>
            <person name="Lee Y.-H."/>
            <person name="Bennetzen J.L."/>
            <person name="Choi D."/>
        </authorList>
    </citation>
    <scope>NUCLEOTIDE SEQUENCE [LARGE SCALE GENOMIC DNA]</scope>
    <source>
        <strain evidence="12">cv. PBC81</strain>
    </source>
</reference>
<feature type="compositionally biased region" description="Pro residues" evidence="10">
    <location>
        <begin position="127"/>
        <end position="142"/>
    </location>
</feature>
<keyword evidence="9" id="KW-0325">Glycoprotein</keyword>
<name>A0A2G2VXI5_CAPBA</name>
<proteinExistence type="predicted"/>
<keyword evidence="7" id="KW-0472">Membrane</keyword>
<dbReference type="PANTHER" id="PTHR47986:SF13">
    <property type="entry name" value="RECEPTOR PROTEIN KINASE TMK1-LIKE"/>
    <property type="match status" value="1"/>
</dbReference>
<evidence type="ECO:0000256" key="2">
    <source>
        <dbReference type="ARBA" id="ARBA00022614"/>
    </source>
</evidence>
<dbReference type="Gene3D" id="3.80.10.10">
    <property type="entry name" value="Ribonuclease Inhibitor"/>
    <property type="match status" value="1"/>
</dbReference>
<protein>
    <submittedName>
        <fullName evidence="11">Uncharacterized protein</fullName>
    </submittedName>
</protein>
<evidence type="ECO:0000313" key="11">
    <source>
        <dbReference type="EMBL" id="PHT37694.1"/>
    </source>
</evidence>
<keyword evidence="5" id="KW-0677">Repeat</keyword>
<evidence type="ECO:0000256" key="7">
    <source>
        <dbReference type="ARBA" id="ARBA00023136"/>
    </source>
</evidence>
<evidence type="ECO:0000256" key="4">
    <source>
        <dbReference type="ARBA" id="ARBA00022729"/>
    </source>
</evidence>
<dbReference type="EMBL" id="MLFT02000009">
    <property type="protein sequence ID" value="PHT37694.1"/>
    <property type="molecule type" value="Genomic_DNA"/>
</dbReference>
<feature type="compositionally biased region" description="Basic and acidic residues" evidence="10">
    <location>
        <begin position="150"/>
        <end position="166"/>
    </location>
</feature>
<evidence type="ECO:0000256" key="1">
    <source>
        <dbReference type="ARBA" id="ARBA00004167"/>
    </source>
</evidence>
<comment type="subcellular location">
    <subcellularLocation>
        <location evidence="1">Membrane</location>
        <topology evidence="1">Single-pass membrane protein</topology>
    </subcellularLocation>
</comment>
<comment type="caution">
    <text evidence="11">The sequence shown here is derived from an EMBL/GenBank/DDBJ whole genome shotgun (WGS) entry which is preliminary data.</text>
</comment>
<dbReference type="InterPro" id="IPR032675">
    <property type="entry name" value="LRR_dom_sf"/>
</dbReference>
<dbReference type="AlphaFoldDB" id="A0A2G2VXI5"/>
<keyword evidence="8" id="KW-0675">Receptor</keyword>
<keyword evidence="12" id="KW-1185">Reference proteome</keyword>
<dbReference type="InterPro" id="IPR001611">
    <property type="entry name" value="Leu-rich_rpt"/>
</dbReference>
<dbReference type="OrthoDB" id="1723705at2759"/>
<keyword evidence="2" id="KW-0433">Leucine-rich repeat</keyword>
<keyword evidence="6" id="KW-1133">Transmembrane helix</keyword>
<evidence type="ECO:0000256" key="6">
    <source>
        <dbReference type="ARBA" id="ARBA00022989"/>
    </source>
</evidence>
<gene>
    <name evidence="11" type="ORF">CQW23_21267</name>
</gene>
<evidence type="ECO:0000256" key="9">
    <source>
        <dbReference type="ARBA" id="ARBA00023180"/>
    </source>
</evidence>
<dbReference type="InterPro" id="IPR052422">
    <property type="entry name" value="Auxin_Ser/Thr_Kinase"/>
</dbReference>
<sequence length="206" mass="22531">MGLGLKGHLPQNLNKLSKLTNLGLQKNQFSGKLPSFSGLSELKFAYLNFIQFDTIPSDFIGGLVSLQVLALDENPLNATSGWLLPDRLQDSAQLINCNLVGPLPEFLGTMSSLEVLLLSTNRLSGPIPDPPAPTPPPDPLDPTPASMEEDPSKKMSYKEVTEEHSDLNLGNVEAPLNFENLETLTVDYDGDPIQLTDEDKQRLYSL</sequence>
<reference evidence="11 12" key="1">
    <citation type="journal article" date="2017" name="Genome Biol.">
        <title>New reference genome sequences of hot pepper reveal the massive evolution of plant disease-resistance genes by retroduplication.</title>
        <authorList>
            <person name="Kim S."/>
            <person name="Park J."/>
            <person name="Yeom S.I."/>
            <person name="Kim Y.M."/>
            <person name="Seo E."/>
            <person name="Kim K.T."/>
            <person name="Kim M.S."/>
            <person name="Lee J.M."/>
            <person name="Cheong K."/>
            <person name="Shin H.S."/>
            <person name="Kim S.B."/>
            <person name="Han K."/>
            <person name="Lee J."/>
            <person name="Park M."/>
            <person name="Lee H.A."/>
            <person name="Lee H.Y."/>
            <person name="Lee Y."/>
            <person name="Oh S."/>
            <person name="Lee J.H."/>
            <person name="Choi E."/>
            <person name="Choi E."/>
            <person name="Lee S.E."/>
            <person name="Jeon J."/>
            <person name="Kim H."/>
            <person name="Choi G."/>
            <person name="Song H."/>
            <person name="Lee J."/>
            <person name="Lee S.C."/>
            <person name="Kwon J.K."/>
            <person name="Lee H.Y."/>
            <person name="Koo N."/>
            <person name="Hong Y."/>
            <person name="Kim R.W."/>
            <person name="Kang W.H."/>
            <person name="Huh J.H."/>
            <person name="Kang B.C."/>
            <person name="Yang T.J."/>
            <person name="Lee Y.H."/>
            <person name="Bennetzen J.L."/>
            <person name="Choi D."/>
        </authorList>
    </citation>
    <scope>NUCLEOTIDE SEQUENCE [LARGE SCALE GENOMIC DNA]</scope>
    <source>
        <strain evidence="12">cv. PBC81</strain>
    </source>
</reference>
<dbReference type="SUPFAM" id="SSF52058">
    <property type="entry name" value="L domain-like"/>
    <property type="match status" value="1"/>
</dbReference>
<dbReference type="Proteomes" id="UP000224567">
    <property type="component" value="Unassembled WGS sequence"/>
</dbReference>
<evidence type="ECO:0000256" key="5">
    <source>
        <dbReference type="ARBA" id="ARBA00022737"/>
    </source>
</evidence>
<accession>A0A2G2VXI5</accession>
<keyword evidence="3" id="KW-0812">Transmembrane</keyword>
<keyword evidence="4" id="KW-0732">Signal</keyword>
<dbReference type="GO" id="GO:0016020">
    <property type="term" value="C:membrane"/>
    <property type="evidence" value="ECO:0007669"/>
    <property type="project" value="UniProtKB-SubCell"/>
</dbReference>
<dbReference type="Pfam" id="PF00560">
    <property type="entry name" value="LRR_1"/>
    <property type="match status" value="1"/>
</dbReference>
<evidence type="ECO:0000256" key="10">
    <source>
        <dbReference type="SAM" id="MobiDB-lite"/>
    </source>
</evidence>
<feature type="region of interest" description="Disordered" evidence="10">
    <location>
        <begin position="124"/>
        <end position="171"/>
    </location>
</feature>
<evidence type="ECO:0000256" key="3">
    <source>
        <dbReference type="ARBA" id="ARBA00022692"/>
    </source>
</evidence>
<evidence type="ECO:0000313" key="12">
    <source>
        <dbReference type="Proteomes" id="UP000224567"/>
    </source>
</evidence>
<organism evidence="11 12">
    <name type="scientific">Capsicum baccatum</name>
    <name type="common">Peruvian pepper</name>
    <dbReference type="NCBI Taxonomy" id="33114"/>
    <lineage>
        <taxon>Eukaryota</taxon>
        <taxon>Viridiplantae</taxon>
        <taxon>Streptophyta</taxon>
        <taxon>Embryophyta</taxon>
        <taxon>Tracheophyta</taxon>
        <taxon>Spermatophyta</taxon>
        <taxon>Magnoliopsida</taxon>
        <taxon>eudicotyledons</taxon>
        <taxon>Gunneridae</taxon>
        <taxon>Pentapetalae</taxon>
        <taxon>asterids</taxon>
        <taxon>lamiids</taxon>
        <taxon>Solanales</taxon>
        <taxon>Solanaceae</taxon>
        <taxon>Solanoideae</taxon>
        <taxon>Capsiceae</taxon>
        <taxon>Capsicum</taxon>
    </lineage>
</organism>
<dbReference type="STRING" id="33114.A0A2G2VXI5"/>
<evidence type="ECO:0000256" key="8">
    <source>
        <dbReference type="ARBA" id="ARBA00023170"/>
    </source>
</evidence>
<dbReference type="PANTHER" id="PTHR47986">
    <property type="entry name" value="OSJNBA0070M12.3 PROTEIN"/>
    <property type="match status" value="1"/>
</dbReference>